<evidence type="ECO:0000256" key="4">
    <source>
        <dbReference type="ARBA" id="ARBA00008236"/>
    </source>
</evidence>
<evidence type="ECO:0000256" key="9">
    <source>
        <dbReference type="ARBA" id="ARBA00023049"/>
    </source>
</evidence>
<accession>A0A410QGS9</accession>
<dbReference type="PRINTS" id="PR00919">
    <property type="entry name" value="THERMOPTASE"/>
</dbReference>
<dbReference type="AlphaFoldDB" id="A0A410QGS9"/>
<dbReference type="Pfam" id="PF02073">
    <property type="entry name" value="Peptidase_M29"/>
    <property type="match status" value="1"/>
</dbReference>
<evidence type="ECO:0000256" key="1">
    <source>
        <dbReference type="ARBA" id="ARBA00001941"/>
    </source>
</evidence>
<dbReference type="GO" id="GO:0008237">
    <property type="term" value="F:metallopeptidase activity"/>
    <property type="evidence" value="ECO:0007669"/>
    <property type="project" value="UniProtKB-KW"/>
</dbReference>
<dbReference type="OrthoDB" id="9803993at2"/>
<name>A0A410QGS9_9FIRM</name>
<dbReference type="RefSeq" id="WP_071139263.1">
    <property type="nucleotide sequence ID" value="NZ_CP035282.1"/>
</dbReference>
<keyword evidence="8" id="KW-0378">Hydrolase</keyword>
<keyword evidence="5 10" id="KW-0031">Aminopeptidase</keyword>
<evidence type="ECO:0000256" key="6">
    <source>
        <dbReference type="ARBA" id="ARBA00022670"/>
    </source>
</evidence>
<evidence type="ECO:0000256" key="2">
    <source>
        <dbReference type="ARBA" id="ARBA00001946"/>
    </source>
</evidence>
<dbReference type="GO" id="GO:0004177">
    <property type="term" value="F:aminopeptidase activity"/>
    <property type="evidence" value="ECO:0007669"/>
    <property type="project" value="UniProtKB-KW"/>
</dbReference>
<comment type="cofactor">
    <cofactor evidence="3">
        <name>Zn(2+)</name>
        <dbReference type="ChEBI" id="CHEBI:29105"/>
    </cofactor>
</comment>
<comment type="cofactor">
    <cofactor evidence="1">
        <name>Co(2+)</name>
        <dbReference type="ChEBI" id="CHEBI:48828"/>
    </cofactor>
</comment>
<organism evidence="10 11">
    <name type="scientific">Acidilutibacter cellobiosedens</name>
    <dbReference type="NCBI Taxonomy" id="2507161"/>
    <lineage>
        <taxon>Bacteria</taxon>
        <taxon>Bacillati</taxon>
        <taxon>Bacillota</taxon>
        <taxon>Tissierellia</taxon>
        <taxon>Tissierellales</taxon>
        <taxon>Acidilutibacteraceae</taxon>
        <taxon>Acidilutibacter</taxon>
    </lineage>
</organism>
<keyword evidence="6" id="KW-0645">Protease</keyword>
<sequence>MKSFETMLSDYARVVVKVGLNLQHGQTLFIKAPIEGVDFVRQVAKFAYEEKAKEVYVDWNDDFLTRMKYINSPMEVFENFPKWKADAMESLAKEGAAFLSISSSDPELLKGVDPEKISTGNKAAAMAMKTYMEYAMNDLITWCVISIPTINWASKVFPHNSPEEAYKKLWDSIFKTIRVDKEDPIEAWENHIKNINNRMEFLNKNKLRKFYYTSSNGTDLTIEFHEDHLWCGGGDYNKDNTFFVPNMPTEEVFTLPLKTGINGIVFNTKPLNYSGNVIDGFNLTFKDGRVVDFHARKGEEILKKLLNTDDGAKYIGEVALVPFSSPISKSNITFLNTLFDENASCHLALGKAYPPCLKGGDKMSEKELEQHGANDSLIHEDFMIGSRDLNIMGTTSDGKSMEIFKDGEWAF</sequence>
<gene>
    <name evidence="10" type="ORF">EQM13_16460</name>
</gene>
<reference evidence="11" key="1">
    <citation type="submission" date="2019-01" db="EMBL/GenBank/DDBJ databases">
        <title>Draft genomes of a novel of Sporanaerobacter strains.</title>
        <authorList>
            <person name="Ma S."/>
        </authorList>
    </citation>
    <scope>NUCLEOTIDE SEQUENCE [LARGE SCALE GENOMIC DNA]</scope>
    <source>
        <strain evidence="11">NJN-17</strain>
    </source>
</reference>
<keyword evidence="9" id="KW-0482">Metalloprotease</keyword>
<dbReference type="Proteomes" id="UP000287969">
    <property type="component" value="Chromosome"/>
</dbReference>
<evidence type="ECO:0000313" key="10">
    <source>
        <dbReference type="EMBL" id="QAT63044.1"/>
    </source>
</evidence>
<dbReference type="GO" id="GO:0006508">
    <property type="term" value="P:proteolysis"/>
    <property type="evidence" value="ECO:0007669"/>
    <property type="project" value="UniProtKB-KW"/>
</dbReference>
<comment type="cofactor">
    <cofactor evidence="2">
        <name>Mg(2+)</name>
        <dbReference type="ChEBI" id="CHEBI:18420"/>
    </cofactor>
</comment>
<evidence type="ECO:0000256" key="3">
    <source>
        <dbReference type="ARBA" id="ARBA00001947"/>
    </source>
</evidence>
<evidence type="ECO:0000256" key="8">
    <source>
        <dbReference type="ARBA" id="ARBA00022801"/>
    </source>
</evidence>
<keyword evidence="11" id="KW-1185">Reference proteome</keyword>
<comment type="similarity">
    <text evidence="4">Belongs to the peptidase M29 family.</text>
</comment>
<dbReference type="KEGG" id="spoa:EQM13_16460"/>
<dbReference type="Gene3D" id="3.40.1830.10">
    <property type="entry name" value="Thermophilic metalloprotease (M29)"/>
    <property type="match status" value="1"/>
</dbReference>
<proteinExistence type="inferred from homology"/>
<dbReference type="SUPFAM" id="SSF144052">
    <property type="entry name" value="Thermophilic metalloprotease-like"/>
    <property type="match status" value="1"/>
</dbReference>
<dbReference type="InterPro" id="IPR052170">
    <property type="entry name" value="M29_Exopeptidase"/>
</dbReference>
<keyword evidence="7" id="KW-0479">Metal-binding</keyword>
<dbReference type="PANTHER" id="PTHR34448">
    <property type="entry name" value="AMINOPEPTIDASE"/>
    <property type="match status" value="1"/>
</dbReference>
<dbReference type="PANTHER" id="PTHR34448:SF3">
    <property type="entry name" value="AMINOPEPTIDASE AMPS"/>
    <property type="match status" value="1"/>
</dbReference>
<dbReference type="InterPro" id="IPR000787">
    <property type="entry name" value="Peptidase_M29"/>
</dbReference>
<dbReference type="EMBL" id="CP035282">
    <property type="protein sequence ID" value="QAT63044.1"/>
    <property type="molecule type" value="Genomic_DNA"/>
</dbReference>
<dbReference type="GO" id="GO:0046872">
    <property type="term" value="F:metal ion binding"/>
    <property type="evidence" value="ECO:0007669"/>
    <property type="project" value="UniProtKB-KW"/>
</dbReference>
<evidence type="ECO:0000256" key="5">
    <source>
        <dbReference type="ARBA" id="ARBA00022438"/>
    </source>
</evidence>
<evidence type="ECO:0000256" key="7">
    <source>
        <dbReference type="ARBA" id="ARBA00022723"/>
    </source>
</evidence>
<protein>
    <submittedName>
        <fullName evidence="10">Aminopeptidase</fullName>
    </submittedName>
</protein>
<dbReference type="InterPro" id="IPR035097">
    <property type="entry name" value="M29_N-terminal"/>
</dbReference>
<evidence type="ECO:0000313" key="11">
    <source>
        <dbReference type="Proteomes" id="UP000287969"/>
    </source>
</evidence>